<dbReference type="Proteomes" id="UP000320496">
    <property type="component" value="Chromosome"/>
</dbReference>
<gene>
    <name evidence="2" type="ORF">Mal4_54750</name>
</gene>
<evidence type="ECO:0000313" key="2">
    <source>
        <dbReference type="EMBL" id="QDU41110.1"/>
    </source>
</evidence>
<dbReference type="RefSeq" id="WP_145372327.1">
    <property type="nucleotide sequence ID" value="NZ_CP036275.1"/>
</dbReference>
<accession>A0A517ZF41</accession>
<dbReference type="KEGG" id="mri:Mal4_54750"/>
<sequence length="142" mass="14826" precursor="true">MKAAASLLLALALAASGCGRGGDASTPATADPGGGSALPDMNISVAQAGFLYNQSIEVVHSVTGWLLGLDQVSIEAEDVRDDESSPTGFFADIRITILHNETTLSVVAQDVAVDANGIPTDEEDVRLADAIERLKQKAERYQ</sequence>
<feature type="chain" id="PRO_5021825066" description="DUF3568 family protein" evidence="1">
    <location>
        <begin position="22"/>
        <end position="142"/>
    </location>
</feature>
<dbReference type="EMBL" id="CP036275">
    <property type="protein sequence ID" value="QDU41110.1"/>
    <property type="molecule type" value="Genomic_DNA"/>
</dbReference>
<organism evidence="2 3">
    <name type="scientific">Maioricimonas rarisocia</name>
    <dbReference type="NCBI Taxonomy" id="2528026"/>
    <lineage>
        <taxon>Bacteria</taxon>
        <taxon>Pseudomonadati</taxon>
        <taxon>Planctomycetota</taxon>
        <taxon>Planctomycetia</taxon>
        <taxon>Planctomycetales</taxon>
        <taxon>Planctomycetaceae</taxon>
        <taxon>Maioricimonas</taxon>
    </lineage>
</organism>
<keyword evidence="3" id="KW-1185">Reference proteome</keyword>
<protein>
    <recommendedName>
        <fullName evidence="4">DUF3568 family protein</fullName>
    </recommendedName>
</protein>
<name>A0A517ZF41_9PLAN</name>
<dbReference type="PROSITE" id="PS51257">
    <property type="entry name" value="PROKAR_LIPOPROTEIN"/>
    <property type="match status" value="1"/>
</dbReference>
<reference evidence="2 3" key="1">
    <citation type="submission" date="2019-02" db="EMBL/GenBank/DDBJ databases">
        <title>Deep-cultivation of Planctomycetes and their phenomic and genomic characterization uncovers novel biology.</title>
        <authorList>
            <person name="Wiegand S."/>
            <person name="Jogler M."/>
            <person name="Boedeker C."/>
            <person name="Pinto D."/>
            <person name="Vollmers J."/>
            <person name="Rivas-Marin E."/>
            <person name="Kohn T."/>
            <person name="Peeters S.H."/>
            <person name="Heuer A."/>
            <person name="Rast P."/>
            <person name="Oberbeckmann S."/>
            <person name="Bunk B."/>
            <person name="Jeske O."/>
            <person name="Meyerdierks A."/>
            <person name="Storesund J.E."/>
            <person name="Kallscheuer N."/>
            <person name="Luecker S."/>
            <person name="Lage O.M."/>
            <person name="Pohl T."/>
            <person name="Merkel B.J."/>
            <person name="Hornburger P."/>
            <person name="Mueller R.-W."/>
            <person name="Bruemmer F."/>
            <person name="Labrenz M."/>
            <person name="Spormann A.M."/>
            <person name="Op den Camp H."/>
            <person name="Overmann J."/>
            <person name="Amann R."/>
            <person name="Jetten M.S.M."/>
            <person name="Mascher T."/>
            <person name="Medema M.H."/>
            <person name="Devos D.P."/>
            <person name="Kaster A.-K."/>
            <person name="Ovreas L."/>
            <person name="Rohde M."/>
            <person name="Galperin M.Y."/>
            <person name="Jogler C."/>
        </authorList>
    </citation>
    <scope>NUCLEOTIDE SEQUENCE [LARGE SCALE GENOMIC DNA]</scope>
    <source>
        <strain evidence="2 3">Mal4</strain>
    </source>
</reference>
<feature type="signal peptide" evidence="1">
    <location>
        <begin position="1"/>
        <end position="21"/>
    </location>
</feature>
<evidence type="ECO:0000313" key="3">
    <source>
        <dbReference type="Proteomes" id="UP000320496"/>
    </source>
</evidence>
<proteinExistence type="predicted"/>
<evidence type="ECO:0000256" key="1">
    <source>
        <dbReference type="SAM" id="SignalP"/>
    </source>
</evidence>
<evidence type="ECO:0008006" key="4">
    <source>
        <dbReference type="Google" id="ProtNLM"/>
    </source>
</evidence>
<dbReference type="AlphaFoldDB" id="A0A517ZF41"/>
<keyword evidence="1" id="KW-0732">Signal</keyword>